<accession>A0A0P1AJV7</accession>
<evidence type="ECO:0000313" key="1">
    <source>
        <dbReference type="EMBL" id="CEG41358.1"/>
    </source>
</evidence>
<dbReference type="Proteomes" id="UP000054928">
    <property type="component" value="Unassembled WGS sequence"/>
</dbReference>
<sequence>MPLTTKKLSTHFAILVYNSLFTPSSVYQIEELQRTDTDENDLSPQTLDVMYRFYQISWAAKSINSINHT</sequence>
<dbReference type="EMBL" id="CCYD01000553">
    <property type="protein sequence ID" value="CEG41358.1"/>
    <property type="molecule type" value="Genomic_DNA"/>
</dbReference>
<proteinExistence type="predicted"/>
<evidence type="ECO:0000313" key="2">
    <source>
        <dbReference type="Proteomes" id="UP000054928"/>
    </source>
</evidence>
<reference evidence="2" key="1">
    <citation type="submission" date="2014-09" db="EMBL/GenBank/DDBJ databases">
        <authorList>
            <person name="Sharma Rahul"/>
            <person name="Thines Marco"/>
        </authorList>
    </citation>
    <scope>NUCLEOTIDE SEQUENCE [LARGE SCALE GENOMIC DNA]</scope>
</reference>
<protein>
    <submittedName>
        <fullName evidence="1">Uncharacterized protein</fullName>
    </submittedName>
</protein>
<dbReference type="RefSeq" id="XP_024577727.1">
    <property type="nucleotide sequence ID" value="XM_024727118.1"/>
</dbReference>
<organism evidence="1 2">
    <name type="scientific">Plasmopara halstedii</name>
    <name type="common">Downy mildew of sunflower</name>
    <dbReference type="NCBI Taxonomy" id="4781"/>
    <lineage>
        <taxon>Eukaryota</taxon>
        <taxon>Sar</taxon>
        <taxon>Stramenopiles</taxon>
        <taxon>Oomycota</taxon>
        <taxon>Peronosporomycetes</taxon>
        <taxon>Peronosporales</taxon>
        <taxon>Peronosporaceae</taxon>
        <taxon>Plasmopara</taxon>
    </lineage>
</organism>
<name>A0A0P1AJV7_PLAHL</name>
<dbReference type="AlphaFoldDB" id="A0A0P1AJV7"/>
<dbReference type="GeneID" id="36406763"/>
<keyword evidence="2" id="KW-1185">Reference proteome</keyword>